<evidence type="ECO:0000256" key="6">
    <source>
        <dbReference type="SAM" id="Coils"/>
    </source>
</evidence>
<dbReference type="GO" id="GO:0003700">
    <property type="term" value="F:DNA-binding transcription factor activity"/>
    <property type="evidence" value="ECO:0007669"/>
    <property type="project" value="InterPro"/>
</dbReference>
<protein>
    <recommendedName>
        <fullName evidence="8">BZIP domain-containing protein</fullName>
    </recommendedName>
</protein>
<keyword evidence="2" id="KW-0805">Transcription regulation</keyword>
<keyword evidence="3" id="KW-0238">DNA-binding</keyword>
<evidence type="ECO:0000256" key="3">
    <source>
        <dbReference type="ARBA" id="ARBA00023125"/>
    </source>
</evidence>
<reference evidence="9 10" key="1">
    <citation type="journal article" date="2024" name="Nat. Commun.">
        <title>Phylogenomics reveals the evolutionary origins of lichenization in chlorophyte algae.</title>
        <authorList>
            <person name="Puginier C."/>
            <person name="Libourel C."/>
            <person name="Otte J."/>
            <person name="Skaloud P."/>
            <person name="Haon M."/>
            <person name="Grisel S."/>
            <person name="Petersen M."/>
            <person name="Berrin J.G."/>
            <person name="Delaux P.M."/>
            <person name="Dal Grande F."/>
            <person name="Keller J."/>
        </authorList>
    </citation>
    <scope>NUCLEOTIDE SEQUENCE [LARGE SCALE GENOMIC DNA]</scope>
    <source>
        <strain evidence="9 10">SAG 2043</strain>
    </source>
</reference>
<keyword evidence="4" id="KW-0804">Transcription</keyword>
<sequence>MAWVCSGDGPTGPLAAALSDAAGHPSNDYESSVLNSGLDSDIADVPAGWSMPEDTATETIEAATKAVLPMTSACLALRGTEVRALPYGLPCPTSRVSGPQDCEKRKPRVFERSQHEAAQLLHTYVKEQEENARSQLRLRRQISNRESARRARKRKEELMQKLIEENAVLKSEIWELRELLLLAHKSKGILRSDEFRRLPVDEASMPAPMPDILHVHECSTFASRTQPGRALLQTGSAAAISSCPTLRYGIDLPGNDLAHFDNINSPSDCCAMCALNINCKGFVWIAGDGTKINPGAVQNRCQLTSGKLNGNNAAPTYRALVQTHPSHVKRVFLLSPFQYSNVKQVDWYIHRPGTDFADPVNPPVPSQKTATAAPYYLGSTANAAGGQGTTWDIQNFRSNGVQACGSPINGSKCTATIVVTLNDGTKFIGARNTFFVSVQQSF</sequence>
<dbReference type="InterPro" id="IPR045314">
    <property type="entry name" value="bZIP_plant_GBF1"/>
</dbReference>
<evidence type="ECO:0000256" key="5">
    <source>
        <dbReference type="ARBA" id="ARBA00023242"/>
    </source>
</evidence>
<dbReference type="Proteomes" id="UP001489004">
    <property type="component" value="Unassembled WGS sequence"/>
</dbReference>
<dbReference type="EMBL" id="JALJOR010000001">
    <property type="protein sequence ID" value="KAK9830539.1"/>
    <property type="molecule type" value="Genomic_DNA"/>
</dbReference>
<feature type="region of interest" description="Disordered" evidence="7">
    <location>
        <begin position="16"/>
        <end position="35"/>
    </location>
</feature>
<dbReference type="Gene3D" id="1.20.5.170">
    <property type="match status" value="1"/>
</dbReference>
<keyword evidence="5" id="KW-0539">Nucleus</keyword>
<dbReference type="AlphaFoldDB" id="A0AAW1RA53"/>
<dbReference type="InterPro" id="IPR046347">
    <property type="entry name" value="bZIP_sf"/>
</dbReference>
<evidence type="ECO:0000313" key="9">
    <source>
        <dbReference type="EMBL" id="KAK9830539.1"/>
    </source>
</evidence>
<keyword evidence="6" id="KW-0175">Coiled coil</keyword>
<evidence type="ECO:0000256" key="2">
    <source>
        <dbReference type="ARBA" id="ARBA00023015"/>
    </source>
</evidence>
<dbReference type="Pfam" id="PF14295">
    <property type="entry name" value="PAN_4"/>
    <property type="match status" value="1"/>
</dbReference>
<dbReference type="Gene3D" id="3.50.4.10">
    <property type="entry name" value="Hepatocyte Growth Factor"/>
    <property type="match status" value="1"/>
</dbReference>
<keyword evidence="10" id="KW-1185">Reference proteome</keyword>
<dbReference type="GO" id="GO:0005634">
    <property type="term" value="C:nucleus"/>
    <property type="evidence" value="ECO:0007669"/>
    <property type="project" value="UniProtKB-SubCell"/>
</dbReference>
<feature type="domain" description="BZIP" evidence="8">
    <location>
        <begin position="139"/>
        <end position="154"/>
    </location>
</feature>
<proteinExistence type="predicted"/>
<feature type="coiled-coil region" evidence="6">
    <location>
        <begin position="126"/>
        <end position="179"/>
    </location>
</feature>
<evidence type="ECO:0000259" key="8">
    <source>
        <dbReference type="PROSITE" id="PS00036"/>
    </source>
</evidence>
<name>A0AAW1RA53_9CHLO</name>
<dbReference type="InterPro" id="IPR003609">
    <property type="entry name" value="Pan_app"/>
</dbReference>
<evidence type="ECO:0000256" key="1">
    <source>
        <dbReference type="ARBA" id="ARBA00004123"/>
    </source>
</evidence>
<evidence type="ECO:0000256" key="7">
    <source>
        <dbReference type="SAM" id="MobiDB-lite"/>
    </source>
</evidence>
<dbReference type="CDD" id="cd14702">
    <property type="entry name" value="bZIP_plant_GBF1"/>
    <property type="match status" value="1"/>
</dbReference>
<comment type="caution">
    <text evidence="9">The sequence shown here is derived from an EMBL/GenBank/DDBJ whole genome shotgun (WGS) entry which is preliminary data.</text>
</comment>
<evidence type="ECO:0000256" key="4">
    <source>
        <dbReference type="ARBA" id="ARBA00023163"/>
    </source>
</evidence>
<comment type="subcellular location">
    <subcellularLocation>
        <location evidence="1">Nucleus</location>
    </subcellularLocation>
</comment>
<gene>
    <name evidence="9" type="ORF">WJX72_012349</name>
</gene>
<organism evidence="9 10">
    <name type="scientific">[Myrmecia] bisecta</name>
    <dbReference type="NCBI Taxonomy" id="41462"/>
    <lineage>
        <taxon>Eukaryota</taxon>
        <taxon>Viridiplantae</taxon>
        <taxon>Chlorophyta</taxon>
        <taxon>core chlorophytes</taxon>
        <taxon>Trebouxiophyceae</taxon>
        <taxon>Trebouxiales</taxon>
        <taxon>Trebouxiaceae</taxon>
        <taxon>Myrmecia</taxon>
    </lineage>
</organism>
<evidence type="ECO:0000313" key="10">
    <source>
        <dbReference type="Proteomes" id="UP001489004"/>
    </source>
</evidence>
<accession>A0AAW1RA53</accession>
<dbReference type="PROSITE" id="PS00036">
    <property type="entry name" value="BZIP_BASIC"/>
    <property type="match status" value="1"/>
</dbReference>
<dbReference type="GO" id="GO:0003677">
    <property type="term" value="F:DNA binding"/>
    <property type="evidence" value="ECO:0007669"/>
    <property type="project" value="UniProtKB-KW"/>
</dbReference>
<dbReference type="SUPFAM" id="SSF57959">
    <property type="entry name" value="Leucine zipper domain"/>
    <property type="match status" value="1"/>
</dbReference>
<dbReference type="InterPro" id="IPR004827">
    <property type="entry name" value="bZIP"/>
</dbReference>